<feature type="compositionally biased region" description="Basic and acidic residues" evidence="1">
    <location>
        <begin position="128"/>
        <end position="138"/>
    </location>
</feature>
<evidence type="ECO:0000313" key="2">
    <source>
        <dbReference type="EMBL" id="JAE11799.1"/>
    </source>
</evidence>
<dbReference type="EMBL" id="GBRH01186097">
    <property type="protein sequence ID" value="JAE11799.1"/>
    <property type="molecule type" value="Transcribed_RNA"/>
</dbReference>
<sequence>MAWCSRWWATQREQGSGTTARLPMPPPAPAAGLRDTHGRCLRCATAVAAPGSAASSEDDGTPTLVMKGRSLLATGACDEEEGPSRRRRSRSSRIHGGDLPRFPPAHPPPATSIPRACPDPTILGPSGRGERDEKATRR</sequence>
<dbReference type="AlphaFoldDB" id="A0A0A9FKP1"/>
<evidence type="ECO:0000256" key="1">
    <source>
        <dbReference type="SAM" id="MobiDB-lite"/>
    </source>
</evidence>
<feature type="region of interest" description="Disordered" evidence="1">
    <location>
        <begin position="72"/>
        <end position="138"/>
    </location>
</feature>
<reference evidence="2" key="1">
    <citation type="submission" date="2014-09" db="EMBL/GenBank/DDBJ databases">
        <authorList>
            <person name="Magalhaes I.L.F."/>
            <person name="Oliveira U."/>
            <person name="Santos F.R."/>
            <person name="Vidigal T.H.D.A."/>
            <person name="Brescovit A.D."/>
            <person name="Santos A.J."/>
        </authorList>
    </citation>
    <scope>NUCLEOTIDE SEQUENCE</scope>
    <source>
        <tissue evidence="2">Shoot tissue taken approximately 20 cm above the soil surface</tissue>
    </source>
</reference>
<name>A0A0A9FKP1_ARUDO</name>
<feature type="compositionally biased region" description="Pro residues" evidence="1">
    <location>
        <begin position="101"/>
        <end position="111"/>
    </location>
</feature>
<proteinExistence type="predicted"/>
<organism evidence="2">
    <name type="scientific">Arundo donax</name>
    <name type="common">Giant reed</name>
    <name type="synonym">Donax arundinaceus</name>
    <dbReference type="NCBI Taxonomy" id="35708"/>
    <lineage>
        <taxon>Eukaryota</taxon>
        <taxon>Viridiplantae</taxon>
        <taxon>Streptophyta</taxon>
        <taxon>Embryophyta</taxon>
        <taxon>Tracheophyta</taxon>
        <taxon>Spermatophyta</taxon>
        <taxon>Magnoliopsida</taxon>
        <taxon>Liliopsida</taxon>
        <taxon>Poales</taxon>
        <taxon>Poaceae</taxon>
        <taxon>PACMAD clade</taxon>
        <taxon>Arundinoideae</taxon>
        <taxon>Arundineae</taxon>
        <taxon>Arundo</taxon>
    </lineage>
</organism>
<protein>
    <submittedName>
        <fullName evidence="2">Uncharacterized protein</fullName>
    </submittedName>
</protein>
<reference evidence="2" key="2">
    <citation type="journal article" date="2015" name="Data Brief">
        <title>Shoot transcriptome of the giant reed, Arundo donax.</title>
        <authorList>
            <person name="Barrero R.A."/>
            <person name="Guerrero F.D."/>
            <person name="Moolhuijzen P."/>
            <person name="Goolsby J.A."/>
            <person name="Tidwell J."/>
            <person name="Bellgard S.E."/>
            <person name="Bellgard M.I."/>
        </authorList>
    </citation>
    <scope>NUCLEOTIDE SEQUENCE</scope>
    <source>
        <tissue evidence="2">Shoot tissue taken approximately 20 cm above the soil surface</tissue>
    </source>
</reference>
<accession>A0A0A9FKP1</accession>
<feature type="region of interest" description="Disordered" evidence="1">
    <location>
        <begin position="9"/>
        <end position="33"/>
    </location>
</feature>